<dbReference type="Proteomes" id="UP000070700">
    <property type="component" value="Unassembled WGS sequence"/>
</dbReference>
<dbReference type="AlphaFoldDB" id="A0A194XG15"/>
<evidence type="ECO:0000313" key="2">
    <source>
        <dbReference type="EMBL" id="KUJ19069.1"/>
    </source>
</evidence>
<feature type="compositionally biased region" description="Polar residues" evidence="1">
    <location>
        <begin position="15"/>
        <end position="45"/>
    </location>
</feature>
<dbReference type="GeneID" id="28822679"/>
<dbReference type="EMBL" id="KQ947411">
    <property type="protein sequence ID" value="KUJ19069.1"/>
    <property type="molecule type" value="Genomic_DNA"/>
</dbReference>
<evidence type="ECO:0000313" key="3">
    <source>
        <dbReference type="Proteomes" id="UP000070700"/>
    </source>
</evidence>
<sequence>MTVHMRLDHVPEPPSLSSRVNEPSRRLQTPTESITPTNTAQTVSHSDPIPIHTPLLSTHVQSSSSRLNADNGDTKSQAADPCWSERASYYSPNKVMLPIRVAQAQSKADGKVEDEEGDYAIPADMEVEIFDDFSANAGI</sequence>
<feature type="region of interest" description="Disordered" evidence="1">
    <location>
        <begin position="1"/>
        <end position="81"/>
    </location>
</feature>
<organism evidence="2 3">
    <name type="scientific">Mollisia scopiformis</name>
    <name type="common">Conifer needle endophyte fungus</name>
    <name type="synonym">Phialocephala scopiformis</name>
    <dbReference type="NCBI Taxonomy" id="149040"/>
    <lineage>
        <taxon>Eukaryota</taxon>
        <taxon>Fungi</taxon>
        <taxon>Dikarya</taxon>
        <taxon>Ascomycota</taxon>
        <taxon>Pezizomycotina</taxon>
        <taxon>Leotiomycetes</taxon>
        <taxon>Helotiales</taxon>
        <taxon>Mollisiaceae</taxon>
        <taxon>Mollisia</taxon>
    </lineage>
</organism>
<dbReference type="RefSeq" id="XP_018073424.1">
    <property type="nucleotide sequence ID" value="XM_018212953.1"/>
</dbReference>
<reference evidence="2 3" key="1">
    <citation type="submission" date="2015-10" db="EMBL/GenBank/DDBJ databases">
        <title>Full genome of DAOMC 229536 Phialocephala scopiformis, a fungal endophyte of spruce producing the potent anti-insectan compound rugulosin.</title>
        <authorList>
            <consortium name="DOE Joint Genome Institute"/>
            <person name="Walker A.K."/>
            <person name="Frasz S.L."/>
            <person name="Seifert K.A."/>
            <person name="Miller J.D."/>
            <person name="Mondo S.J."/>
            <person name="Labutti K."/>
            <person name="Lipzen A."/>
            <person name="Dockter R."/>
            <person name="Kennedy M."/>
            <person name="Grigoriev I.V."/>
            <person name="Spatafora J.W."/>
        </authorList>
    </citation>
    <scope>NUCLEOTIDE SEQUENCE [LARGE SCALE GENOMIC DNA]</scope>
    <source>
        <strain evidence="2 3">CBS 120377</strain>
    </source>
</reference>
<proteinExistence type="predicted"/>
<name>A0A194XG15_MOLSC</name>
<protein>
    <submittedName>
        <fullName evidence="2">Uncharacterized protein</fullName>
    </submittedName>
</protein>
<feature type="compositionally biased region" description="Polar residues" evidence="1">
    <location>
        <begin position="55"/>
        <end position="68"/>
    </location>
</feature>
<dbReference type="InParanoid" id="A0A194XG15"/>
<evidence type="ECO:0000256" key="1">
    <source>
        <dbReference type="SAM" id="MobiDB-lite"/>
    </source>
</evidence>
<dbReference type="KEGG" id="psco:LY89DRAFT_667074"/>
<accession>A0A194XG15</accession>
<feature type="compositionally biased region" description="Basic and acidic residues" evidence="1">
    <location>
        <begin position="1"/>
        <end position="11"/>
    </location>
</feature>
<keyword evidence="3" id="KW-1185">Reference proteome</keyword>
<gene>
    <name evidence="2" type="ORF">LY89DRAFT_667074</name>
</gene>